<dbReference type="Proteomes" id="UP000243127">
    <property type="component" value="Nucleomorph 2"/>
</dbReference>
<evidence type="ECO:0000313" key="12">
    <source>
        <dbReference type="EMBL" id="CAD8957139.1"/>
    </source>
</evidence>
<dbReference type="GO" id="GO:0015095">
    <property type="term" value="F:magnesium ion transmembrane transporter activity"/>
    <property type="evidence" value="ECO:0007669"/>
    <property type="project" value="TreeGrafter"/>
</dbReference>
<keyword evidence="9" id="KW-0999">Mitochondrion inner membrane</keyword>
<evidence type="ECO:0000313" key="11">
    <source>
        <dbReference type="EMBL" id="CAD8739527.1"/>
    </source>
</evidence>
<dbReference type="InterPro" id="IPR039204">
    <property type="entry name" value="MRS2-like"/>
</dbReference>
<gene>
    <name evidence="10" type="ORF">HAN_2g278</name>
    <name evidence="12" type="ORF">HAND00432_LOCUS11678</name>
    <name evidence="11" type="ORF">HAND1043_LOCUS6019</name>
</gene>
<dbReference type="RefSeq" id="XP_001712425.1">
    <property type="nucleotide sequence ID" value="XM_001712373.1"/>
</dbReference>
<dbReference type="PANTHER" id="PTHR13890:SF0">
    <property type="entry name" value="MAGNESIUM TRANSPORTER MRS2 HOMOLOG, MITOCHONDRIAL"/>
    <property type="match status" value="1"/>
</dbReference>
<comment type="similarity">
    <text evidence="9">Belongs to the CorA metal ion transporter (MIT) (TC 1.A.35) family.</text>
</comment>
<evidence type="ECO:0000256" key="3">
    <source>
        <dbReference type="ARBA" id="ARBA00022692"/>
    </source>
</evidence>
<feature type="transmembrane region" description="Helical" evidence="9">
    <location>
        <begin position="378"/>
        <end position="401"/>
    </location>
</feature>
<dbReference type="Gene3D" id="1.20.58.340">
    <property type="entry name" value="Magnesium transport protein CorA, transmembrane region"/>
    <property type="match status" value="1"/>
</dbReference>
<dbReference type="SUPFAM" id="SSF144083">
    <property type="entry name" value="Magnesium transport protein CorA, transmembrane region"/>
    <property type="match status" value="1"/>
</dbReference>
<protein>
    <recommendedName>
        <fullName evidence="9">Magnesium transporter</fullName>
    </recommendedName>
</protein>
<comment type="subcellular location">
    <subcellularLocation>
        <location evidence="1">Membrane</location>
        <topology evidence="1">Multi-pass membrane protein</topology>
    </subcellularLocation>
    <subcellularLocation>
        <location evidence="9">Mitochondrion inner membrane</location>
        <topology evidence="9">Multi-pass membrane protein</topology>
    </subcellularLocation>
</comment>
<keyword evidence="7 9" id="KW-0406">Ion transport</keyword>
<evidence type="ECO:0000256" key="9">
    <source>
        <dbReference type="RuleBase" id="RU366042"/>
    </source>
</evidence>
<geneLocation type="nucleomorph" evidence="10"/>
<feature type="transmembrane region" description="Helical" evidence="9">
    <location>
        <begin position="341"/>
        <end position="366"/>
    </location>
</feature>
<reference evidence="10 13" key="1">
    <citation type="journal article" date="2007" name="Proc. Natl. Acad. Sci. U.S.A.">
        <title>Nucleomorph genome of Hemiselmis andersenii reveals complete intron loss and compaction as a driver of protein structure and function.</title>
        <authorList>
            <person name="Lane C.E."/>
            <person name="van den Heuvel K."/>
            <person name="Kozera C."/>
            <person name="Curtis B.A."/>
            <person name="Parsons B.J."/>
            <person name="Bowman S."/>
            <person name="Archibald J.M."/>
        </authorList>
    </citation>
    <scope>NUCLEOTIDE SEQUENCE [LARGE SCALE GENOMIC DNA]</scope>
    <source>
        <strain evidence="10 13">CCMP644</strain>
    </source>
</reference>
<evidence type="ECO:0000256" key="6">
    <source>
        <dbReference type="ARBA" id="ARBA00022989"/>
    </source>
</evidence>
<evidence type="ECO:0000256" key="7">
    <source>
        <dbReference type="ARBA" id="ARBA00023065"/>
    </source>
</evidence>
<dbReference type="GO" id="GO:0005743">
    <property type="term" value="C:mitochondrial inner membrane"/>
    <property type="evidence" value="ECO:0007669"/>
    <property type="project" value="UniProtKB-SubCell"/>
</dbReference>
<dbReference type="CDD" id="cd12823">
    <property type="entry name" value="Mrs2_Mfm1p-like"/>
    <property type="match status" value="1"/>
</dbReference>
<dbReference type="EMBL" id="HBFX01019242">
    <property type="protein sequence ID" value="CAD8957139.1"/>
    <property type="molecule type" value="Transcribed_RNA"/>
</dbReference>
<keyword evidence="6 9" id="KW-1133">Transmembrane helix</keyword>
<keyword evidence="4 9" id="KW-0460">Magnesium</keyword>
<dbReference type="InterPro" id="IPR045863">
    <property type="entry name" value="CorA_TM1_TM2"/>
</dbReference>
<proteinExistence type="inferred from homology"/>
<dbReference type="Gene3D" id="2.40.128.330">
    <property type="match status" value="1"/>
</dbReference>
<dbReference type="GeneID" id="5739812"/>
<keyword evidence="8 9" id="KW-0472">Membrane</keyword>
<evidence type="ECO:0000256" key="5">
    <source>
        <dbReference type="ARBA" id="ARBA00022946"/>
    </source>
</evidence>
<dbReference type="Pfam" id="PF22099">
    <property type="entry name" value="MRS2-like"/>
    <property type="match status" value="1"/>
</dbReference>
<accession>A9BKU5</accession>
<evidence type="ECO:0000256" key="8">
    <source>
        <dbReference type="ARBA" id="ARBA00023136"/>
    </source>
</evidence>
<dbReference type="EMBL" id="HBFK01010044">
    <property type="protein sequence ID" value="CAD8739527.1"/>
    <property type="molecule type" value="Transcribed_RNA"/>
</dbReference>
<keyword evidence="9" id="KW-0496">Mitochondrion</keyword>
<evidence type="ECO:0000256" key="2">
    <source>
        <dbReference type="ARBA" id="ARBA00022448"/>
    </source>
</evidence>
<evidence type="ECO:0000313" key="13">
    <source>
        <dbReference type="Proteomes" id="UP000243127"/>
    </source>
</evidence>
<dbReference type="AlphaFoldDB" id="A9BKU5"/>
<name>A9BKU5_HEMAN</name>
<keyword evidence="2 9" id="KW-0813">Transport</keyword>
<sequence>MKGGFPQKTPKKRKNNFLYMHKKNFKTPNSLRSSLLIRRTELICLEFDIKGICVLRRISRAELLREARISMKEDLDRLQILHNSLASEKNLNKPLLKTMNEKDKQRLLQFFRGSLQSRDIRQVDPAFSAKPALWVRHNAILVSLEQIRAVILYNKLFLFDPDNPKVQRAVKIISERLGKIVERDIDMTSMPYEFCALEGILVNVCMSLEKDFASLEPTILENLDDLPTRLTSRQLEELRSFKQRLSQFSARSQDVQRVLQEVLEEDENMINMYLTEKKFHPKQFRNPVEHDEIEILSESYLQVVDHLTNRAELLDNAIDDTEDLVTIRLDTIRNRILFVELTLNIIALAFGAGSLVVGMFGMNLGIPVFKEEFSSQSYFFLCVLIILGSVISLYWWLFFWCKEKGLYST</sequence>
<evidence type="ECO:0000313" key="10">
    <source>
        <dbReference type="EMBL" id="ABW98100.1"/>
    </source>
</evidence>
<keyword evidence="5" id="KW-0809">Transit peptide</keyword>
<evidence type="ECO:0000256" key="1">
    <source>
        <dbReference type="ARBA" id="ARBA00004141"/>
    </source>
</evidence>
<reference evidence="11" key="2">
    <citation type="submission" date="2021-01" db="EMBL/GenBank/DDBJ databases">
        <authorList>
            <person name="Corre E."/>
            <person name="Pelletier E."/>
            <person name="Niang G."/>
            <person name="Scheremetjew M."/>
            <person name="Finn R."/>
            <person name="Kale V."/>
            <person name="Holt S."/>
            <person name="Cochrane G."/>
            <person name="Meng A."/>
            <person name="Brown T."/>
            <person name="Cohen L."/>
        </authorList>
    </citation>
    <scope>NUCLEOTIDE SEQUENCE</scope>
    <source>
        <strain evidence="11">CCMP441</strain>
        <strain evidence="12">CCMP644</strain>
    </source>
</reference>
<keyword evidence="3 9" id="KW-0812">Transmembrane</keyword>
<dbReference type="EMBL" id="CP000882">
    <property type="protein sequence ID" value="ABW98100.1"/>
    <property type="molecule type" value="Genomic_DNA"/>
</dbReference>
<keyword evidence="10" id="KW-0542">Nucleomorph</keyword>
<dbReference type="PANTHER" id="PTHR13890">
    <property type="entry name" value="RNA SPLICING PROTEIN MRS2, MITOCHONDRIAL"/>
    <property type="match status" value="1"/>
</dbReference>
<evidence type="ECO:0000256" key="4">
    <source>
        <dbReference type="ARBA" id="ARBA00022842"/>
    </source>
</evidence>
<organism evidence="10 13">
    <name type="scientific">Hemiselmis andersenii</name>
    <name type="common">Cryptophyte alga</name>
    <dbReference type="NCBI Taxonomy" id="464988"/>
    <lineage>
        <taxon>Eukaryota</taxon>
        <taxon>Cryptophyceae</taxon>
        <taxon>Cryptomonadales</taxon>
        <taxon>Hemiselmidaceae</taxon>
        <taxon>Hemiselmis</taxon>
    </lineage>
</organism>